<comment type="caution">
    <text evidence="1">The sequence shown here is derived from an EMBL/GenBank/DDBJ whole genome shotgun (WGS) entry which is preliminary data.</text>
</comment>
<organism evidence="1 2">
    <name type="scientific">Smallanthus sonchifolius</name>
    <dbReference type="NCBI Taxonomy" id="185202"/>
    <lineage>
        <taxon>Eukaryota</taxon>
        <taxon>Viridiplantae</taxon>
        <taxon>Streptophyta</taxon>
        <taxon>Embryophyta</taxon>
        <taxon>Tracheophyta</taxon>
        <taxon>Spermatophyta</taxon>
        <taxon>Magnoliopsida</taxon>
        <taxon>eudicotyledons</taxon>
        <taxon>Gunneridae</taxon>
        <taxon>Pentapetalae</taxon>
        <taxon>asterids</taxon>
        <taxon>campanulids</taxon>
        <taxon>Asterales</taxon>
        <taxon>Asteraceae</taxon>
        <taxon>Asteroideae</taxon>
        <taxon>Heliantheae alliance</taxon>
        <taxon>Millerieae</taxon>
        <taxon>Smallanthus</taxon>
    </lineage>
</organism>
<evidence type="ECO:0000313" key="1">
    <source>
        <dbReference type="EMBL" id="KAI3815826.1"/>
    </source>
</evidence>
<gene>
    <name evidence="1" type="ORF">L1987_15509</name>
</gene>
<proteinExistence type="predicted"/>
<evidence type="ECO:0000313" key="2">
    <source>
        <dbReference type="Proteomes" id="UP001056120"/>
    </source>
</evidence>
<sequence>MIEIKCSGSGGLHGVVMVRRPACSNMHSVSQWNQSKELCGNRELCFTMKLKQMIKIKSADVSGKDDPPEKTNCRSRRDAHPSIFFPKTRDRFTACDVPNSF</sequence>
<dbReference type="EMBL" id="CM042022">
    <property type="protein sequence ID" value="KAI3815826.1"/>
    <property type="molecule type" value="Genomic_DNA"/>
</dbReference>
<keyword evidence="2" id="KW-1185">Reference proteome</keyword>
<reference evidence="1 2" key="2">
    <citation type="journal article" date="2022" name="Mol. Ecol. Resour.">
        <title>The genomes of chicory, endive, great burdock and yacon provide insights into Asteraceae paleo-polyploidization history and plant inulin production.</title>
        <authorList>
            <person name="Fan W."/>
            <person name="Wang S."/>
            <person name="Wang H."/>
            <person name="Wang A."/>
            <person name="Jiang F."/>
            <person name="Liu H."/>
            <person name="Zhao H."/>
            <person name="Xu D."/>
            <person name="Zhang Y."/>
        </authorList>
    </citation>
    <scope>NUCLEOTIDE SEQUENCE [LARGE SCALE GENOMIC DNA]</scope>
    <source>
        <strain evidence="2">cv. Yunnan</strain>
        <tissue evidence="1">Leaves</tissue>
    </source>
</reference>
<dbReference type="Proteomes" id="UP001056120">
    <property type="component" value="Linkage Group LG05"/>
</dbReference>
<reference evidence="2" key="1">
    <citation type="journal article" date="2022" name="Mol. Ecol. Resour.">
        <title>The genomes of chicory, endive, great burdock and yacon provide insights into Asteraceae palaeo-polyploidization history and plant inulin production.</title>
        <authorList>
            <person name="Fan W."/>
            <person name="Wang S."/>
            <person name="Wang H."/>
            <person name="Wang A."/>
            <person name="Jiang F."/>
            <person name="Liu H."/>
            <person name="Zhao H."/>
            <person name="Xu D."/>
            <person name="Zhang Y."/>
        </authorList>
    </citation>
    <scope>NUCLEOTIDE SEQUENCE [LARGE SCALE GENOMIC DNA]</scope>
    <source>
        <strain evidence="2">cv. Yunnan</strain>
    </source>
</reference>
<protein>
    <submittedName>
        <fullName evidence="1">Uncharacterized protein</fullName>
    </submittedName>
</protein>
<name>A0ACB9J6S2_9ASTR</name>
<accession>A0ACB9J6S2</accession>